<dbReference type="Pfam" id="PF12952">
    <property type="entry name" value="DUF3841"/>
    <property type="match status" value="1"/>
</dbReference>
<reference evidence="1 2" key="1">
    <citation type="submission" date="2020-04" db="EMBL/GenBank/DDBJ databases">
        <title>Bacillus sp. UniB3 isolated from commercial digestive syrup.</title>
        <authorList>
            <person name="Thorat V."/>
            <person name="Kirdat K."/>
            <person name="Tiwarekar B."/>
            <person name="Yadav A."/>
        </authorList>
    </citation>
    <scope>NUCLEOTIDE SEQUENCE [LARGE SCALE GENOMIC DNA]</scope>
    <source>
        <strain evidence="1 2">UniB3</strain>
    </source>
</reference>
<gene>
    <name evidence="1" type="ORF">HHU08_11050</name>
</gene>
<organism evidence="1 2">
    <name type="scientific">Niallia alba</name>
    <dbReference type="NCBI Taxonomy" id="2729105"/>
    <lineage>
        <taxon>Bacteria</taxon>
        <taxon>Bacillati</taxon>
        <taxon>Bacillota</taxon>
        <taxon>Bacilli</taxon>
        <taxon>Bacillales</taxon>
        <taxon>Bacillaceae</taxon>
        <taxon>Niallia</taxon>
    </lineage>
</organism>
<proteinExistence type="predicted"/>
<evidence type="ECO:0000313" key="1">
    <source>
        <dbReference type="EMBL" id="NMO77532.1"/>
    </source>
</evidence>
<evidence type="ECO:0000313" key="2">
    <source>
        <dbReference type="Proteomes" id="UP000588491"/>
    </source>
</evidence>
<keyword evidence="2" id="KW-1185">Reference proteome</keyword>
<accession>A0A7Y0K806</accession>
<sequence length="172" mass="20037">MSVYFTNQAVEVVNNLNKNGFLTGNGEFVDKDFLPSYKWMIEQMDKRINNNGLMPIWLWATKPNLREEGHFNKGTKAVCLTVEIPENKVLLSDFDAWHCVLNDGFCMISEEEDRLFEQGKLTITKKQSWERIFHLAKLRNSEMWNNGDQIVQGVTSVIQKEQILNIEYFIAN</sequence>
<dbReference type="EMBL" id="JABBPK010000001">
    <property type="protein sequence ID" value="NMO77532.1"/>
    <property type="molecule type" value="Genomic_DNA"/>
</dbReference>
<comment type="caution">
    <text evidence="1">The sequence shown here is derived from an EMBL/GenBank/DDBJ whole genome shotgun (WGS) entry which is preliminary data.</text>
</comment>
<dbReference type="AlphaFoldDB" id="A0A7Y0K806"/>
<dbReference type="InterPro" id="IPR024211">
    <property type="entry name" value="DUF3841"/>
</dbReference>
<name>A0A7Y0K806_9BACI</name>
<dbReference type="Proteomes" id="UP000588491">
    <property type="component" value="Unassembled WGS sequence"/>
</dbReference>
<protein>
    <submittedName>
        <fullName evidence="1">DUF3841 domain-containing protein</fullName>
    </submittedName>
</protein>
<dbReference type="RefSeq" id="WP_169188439.1">
    <property type="nucleotide sequence ID" value="NZ_JABBPK010000001.1"/>
</dbReference>